<name>A0A0Q0YG71_9CORY</name>
<protein>
    <submittedName>
        <fullName evidence="2">Threonine/homoserine exporter RhtA</fullName>
    </submittedName>
</protein>
<accession>A0A0Q0YG71</accession>
<keyword evidence="1" id="KW-1133">Transmembrane helix</keyword>
<feature type="transmembrane region" description="Helical" evidence="1">
    <location>
        <begin position="107"/>
        <end position="125"/>
    </location>
</feature>
<keyword evidence="1" id="KW-0812">Transmembrane</keyword>
<keyword evidence="1" id="KW-0472">Membrane</keyword>
<gene>
    <name evidence="2" type="primary">rhtA_1</name>
    <name evidence="2" type="ORF">Cocul_00703</name>
</gene>
<reference evidence="2 3" key="1">
    <citation type="submission" date="2015-10" db="EMBL/GenBank/DDBJ databases">
        <title>Corynebacteirum lowii and Corynebacterium oculi species nova, derived from human clinical disease and and emended description of Corynebacterium mastiditis.</title>
        <authorList>
            <person name="Bernard K."/>
            <person name="Pacheco A.L."/>
            <person name="Mcdougall C."/>
            <person name="Burtx T."/>
            <person name="Weibe D."/>
            <person name="Tyler S."/>
            <person name="Olson A.B."/>
            <person name="Cnockaert M."/>
            <person name="Eguchi H."/>
            <person name="Kuwahara T."/>
            <person name="Nakayama-Imaohji H."/>
            <person name="Boudewijins M."/>
            <person name="Van Hoecke F."/>
            <person name="Bernier A.-M."/>
            <person name="Vandamme P."/>
        </authorList>
    </citation>
    <scope>NUCLEOTIDE SEQUENCE [LARGE SCALE GENOMIC DNA]</scope>
    <source>
        <strain evidence="2 3">NML 130210</strain>
    </source>
</reference>
<comment type="caution">
    <text evidence="2">The sequence shown here is derived from an EMBL/GenBank/DDBJ whole genome shotgun (WGS) entry which is preliminary data.</text>
</comment>
<proteinExistence type="predicted"/>
<keyword evidence="3" id="KW-1185">Reference proteome</keyword>
<evidence type="ECO:0000256" key="1">
    <source>
        <dbReference type="SAM" id="Phobius"/>
    </source>
</evidence>
<feature type="transmembrane region" description="Helical" evidence="1">
    <location>
        <begin position="82"/>
        <end position="100"/>
    </location>
</feature>
<dbReference type="SUPFAM" id="SSF103481">
    <property type="entry name" value="Multidrug resistance efflux transporter EmrE"/>
    <property type="match status" value="1"/>
</dbReference>
<dbReference type="EMBL" id="LKST01000001">
    <property type="protein sequence ID" value="KQB85557.1"/>
    <property type="molecule type" value="Genomic_DNA"/>
</dbReference>
<dbReference type="STRING" id="1544416.Cocul_00703"/>
<dbReference type="Proteomes" id="UP000050517">
    <property type="component" value="Unassembled WGS sequence"/>
</dbReference>
<sequence>MVMGSCLSLQWGAAIATRLFPHAGAWGTTTVRLAFAAVILLLIARPRVTSWPANTWRSVLFLGLSLGAMNSFFYASLEHTPLGIAVTVEFLGPLLLAAALSRRPLDLLWAFIAFLGIGLLGKDAFLSSNDLSVTGLCLALVAGGFWICYILASSTVGAKAPGLDGLAVAIALGTLVPLPAGAHGAGILISEILSTPSSARRGARGGHPAR</sequence>
<evidence type="ECO:0000313" key="2">
    <source>
        <dbReference type="EMBL" id="KQB85557.1"/>
    </source>
</evidence>
<organism evidence="2 3">
    <name type="scientific">Corynebacterium oculi</name>
    <dbReference type="NCBI Taxonomy" id="1544416"/>
    <lineage>
        <taxon>Bacteria</taxon>
        <taxon>Bacillati</taxon>
        <taxon>Actinomycetota</taxon>
        <taxon>Actinomycetes</taxon>
        <taxon>Mycobacteriales</taxon>
        <taxon>Corynebacteriaceae</taxon>
        <taxon>Corynebacterium</taxon>
    </lineage>
</organism>
<dbReference type="InterPro" id="IPR037185">
    <property type="entry name" value="EmrE-like"/>
</dbReference>
<evidence type="ECO:0000313" key="3">
    <source>
        <dbReference type="Proteomes" id="UP000050517"/>
    </source>
</evidence>
<feature type="transmembrane region" description="Helical" evidence="1">
    <location>
        <begin position="26"/>
        <end position="44"/>
    </location>
</feature>
<dbReference type="PATRIC" id="fig|1544416.3.peg.704"/>
<feature type="transmembrane region" description="Helical" evidence="1">
    <location>
        <begin position="56"/>
        <end position="76"/>
    </location>
</feature>
<dbReference type="AlphaFoldDB" id="A0A0Q0YG71"/>
<feature type="transmembrane region" description="Helical" evidence="1">
    <location>
        <begin position="131"/>
        <end position="152"/>
    </location>
</feature>